<comment type="caution">
    <text evidence="1">The sequence shown here is derived from an EMBL/GenBank/DDBJ whole genome shotgun (WGS) entry which is preliminary data.</text>
</comment>
<evidence type="ECO:0000313" key="2">
    <source>
        <dbReference type="Proteomes" id="UP001152795"/>
    </source>
</evidence>
<dbReference type="OrthoDB" id="9973512at2759"/>
<evidence type="ECO:0000313" key="1">
    <source>
        <dbReference type="EMBL" id="CAB3979765.1"/>
    </source>
</evidence>
<dbReference type="Proteomes" id="UP001152795">
    <property type="component" value="Unassembled WGS sequence"/>
</dbReference>
<sequence length="457" mass="52718">MDIPSMPLQQILSNLTDIADGVRTNPRFCQNMKQQLMKCGYDWFDDISNEHKVKEQVMKVLAVAVNEAIQKKVDFNVDLSLGDIGEVNQELHQLLDIPEDKSLDDYFSLKIWSLINNLVEATSPLDMAEYLKRSAPQWLVKNIIQYQFHMRWHTHGGEPHDYTFYQFCDKAGGEGEFNEVDIDNDWSWIDPSIRKFITENADEQKVESVQSLEDSLAKPTLYWAVLNDGEFYSGDSLRLQEIGRTQVYVGKANNGIRGRWIKDKDNHCAMMKKCLDNVCAMTTYDPSTLEGIQLVDARLALAKVRRDHAKEYRLMKSGDDFPENSALFVIKTFGDDVEKAEIAQQNAQVRLDKAQRDVDKAQANWPETRSVAYSRLQQLKAEVEERQEELYFEAIAVVNDTKTLTISKEEAETQLKQAEKQHRKGKRVHEVWKNIIPHKDCNISWKPTDMGYGMNCH</sequence>
<gene>
    <name evidence="1" type="ORF">PACLA_8A010241</name>
</gene>
<accession>A0A7D9HBZ6</accession>
<dbReference type="EMBL" id="CACRXK020000226">
    <property type="protein sequence ID" value="CAB3979765.1"/>
    <property type="molecule type" value="Genomic_DNA"/>
</dbReference>
<keyword evidence="2" id="KW-1185">Reference proteome</keyword>
<name>A0A7D9HBZ6_PARCT</name>
<organism evidence="1 2">
    <name type="scientific">Paramuricea clavata</name>
    <name type="common">Red gorgonian</name>
    <name type="synonym">Violescent sea-whip</name>
    <dbReference type="NCBI Taxonomy" id="317549"/>
    <lineage>
        <taxon>Eukaryota</taxon>
        <taxon>Metazoa</taxon>
        <taxon>Cnidaria</taxon>
        <taxon>Anthozoa</taxon>
        <taxon>Octocorallia</taxon>
        <taxon>Malacalcyonacea</taxon>
        <taxon>Plexauridae</taxon>
        <taxon>Paramuricea</taxon>
    </lineage>
</organism>
<proteinExistence type="predicted"/>
<protein>
    <submittedName>
        <fullName evidence="1">Uncharacterized protein</fullName>
    </submittedName>
</protein>
<reference evidence="1" key="1">
    <citation type="submission" date="2020-04" db="EMBL/GenBank/DDBJ databases">
        <authorList>
            <person name="Alioto T."/>
            <person name="Alioto T."/>
            <person name="Gomez Garrido J."/>
        </authorList>
    </citation>
    <scope>NUCLEOTIDE SEQUENCE</scope>
    <source>
        <strain evidence="1">A484AB</strain>
    </source>
</reference>
<dbReference type="AlphaFoldDB" id="A0A7D9HBZ6"/>